<proteinExistence type="predicted"/>
<dbReference type="AlphaFoldDB" id="A0A9Q8T085"/>
<keyword evidence="2" id="KW-1185">Reference proteome</keyword>
<dbReference type="RefSeq" id="XP_049148480.1">
    <property type="nucleotide sequence ID" value="XM_049291335.1"/>
</dbReference>
<reference evidence="1" key="1">
    <citation type="journal article" date="2021" name="Mol. Plant Microbe Interact.">
        <title>Complete Genome Sequence of the Plant-Pathogenic Fungus Colletotrichum lupini.</title>
        <authorList>
            <person name="Baroncelli R."/>
            <person name="Pensec F."/>
            <person name="Da Lio D."/>
            <person name="Boufleur T."/>
            <person name="Vicente I."/>
            <person name="Sarrocco S."/>
            <person name="Picot A."/>
            <person name="Baraldi E."/>
            <person name="Sukno S."/>
            <person name="Thon M."/>
            <person name="Le Floch G."/>
        </authorList>
    </citation>
    <scope>NUCLEOTIDE SEQUENCE</scope>
    <source>
        <strain evidence="1">IMI 504893</strain>
    </source>
</reference>
<sequence length="281" mass="31811">MSVVVARISSNDSRSCTPLFFSPNPLSSSRTCFGSGNDAQRPDFTPEIALFLIYRASSIDIGEIGAQRRRNSRKAGVFREVSKQSLCQNTHFLNTLELARLPTRIYRKPSYTPSIPFLSPASRRPSRSTGQVKLAEWWSGSRSTINHAHSLLDDRLRVERIQVHTGDHANNPLHFRLRRNEDHGFLNRGVRDMVAWPPNGKSFMSHRPLVPFHKGNRFAPRLLKCLANAIEGTKLLWLQEATGNSSRPFQGNSQKLCVPLWIKNCIMRLRMSVVNANHASE</sequence>
<evidence type="ECO:0000313" key="2">
    <source>
        <dbReference type="Proteomes" id="UP000830671"/>
    </source>
</evidence>
<protein>
    <submittedName>
        <fullName evidence="1">Uncharacterized protein</fullName>
    </submittedName>
</protein>
<accession>A0A9Q8T085</accession>
<organism evidence="1 2">
    <name type="scientific">Colletotrichum lupini</name>
    <dbReference type="NCBI Taxonomy" id="145971"/>
    <lineage>
        <taxon>Eukaryota</taxon>
        <taxon>Fungi</taxon>
        <taxon>Dikarya</taxon>
        <taxon>Ascomycota</taxon>
        <taxon>Pezizomycotina</taxon>
        <taxon>Sordariomycetes</taxon>
        <taxon>Hypocreomycetidae</taxon>
        <taxon>Glomerellales</taxon>
        <taxon>Glomerellaceae</taxon>
        <taxon>Colletotrichum</taxon>
        <taxon>Colletotrichum acutatum species complex</taxon>
    </lineage>
</organism>
<dbReference type="KEGG" id="clup:CLUP02_12371"/>
<dbReference type="GeneID" id="73346345"/>
<dbReference type="Proteomes" id="UP000830671">
    <property type="component" value="Chromosome 6"/>
</dbReference>
<dbReference type="EMBL" id="CP019478">
    <property type="protein sequence ID" value="UQC86869.1"/>
    <property type="molecule type" value="Genomic_DNA"/>
</dbReference>
<name>A0A9Q8T085_9PEZI</name>
<gene>
    <name evidence="1" type="ORF">CLUP02_12371</name>
</gene>
<evidence type="ECO:0000313" key="1">
    <source>
        <dbReference type="EMBL" id="UQC86869.1"/>
    </source>
</evidence>